<evidence type="ECO:0000313" key="4">
    <source>
        <dbReference type="Proteomes" id="UP000011682"/>
    </source>
</evidence>
<sequence length="301" mass="33768">MTLASAVGKVPAPSGEGFMRLGGYVIHGNNRDTLERCLASLSAVCDEVVALDSQSTDGSVELARKMGVRSVSRPWRGYGAARTAAMEALGSYDYVFYLDSDEHLEPEALQTLREWRRSAPTAPAYRLPRRDWAELDGHRFLYRTEWRARLVRGEAAVWRPEMIVHEALPRMHAPRLHAPIEHRFATSLQGREAKEERYALLWAVRAFAEGRRLKPAALQRPAHLLRDCLVHGALWRGGLDALRLAWAVSIYHSSKYRHLGALKKGGFPELRKAFAEGRYEEVFALVKGQSLPASTSEPSAK</sequence>
<dbReference type="AlphaFoldDB" id="S9NX12"/>
<proteinExistence type="inferred from homology"/>
<comment type="similarity">
    <text evidence="1">Belongs to the glycosyltransferase 2 family. WaaE/KdtX subfamily.</text>
</comment>
<dbReference type="SUPFAM" id="SSF53448">
    <property type="entry name" value="Nucleotide-diphospho-sugar transferases"/>
    <property type="match status" value="1"/>
</dbReference>
<evidence type="ECO:0000313" key="3">
    <source>
        <dbReference type="EMBL" id="EPX55446.1"/>
    </source>
</evidence>
<comment type="caution">
    <text evidence="3">The sequence shown here is derived from an EMBL/GenBank/DDBJ whole genome shotgun (WGS) entry which is preliminary data.</text>
</comment>
<dbReference type="GO" id="GO:0016740">
    <property type="term" value="F:transferase activity"/>
    <property type="evidence" value="ECO:0007669"/>
    <property type="project" value="UniProtKB-KW"/>
</dbReference>
<dbReference type="Gene3D" id="3.90.550.10">
    <property type="entry name" value="Spore Coat Polysaccharide Biosynthesis Protein SpsA, Chain A"/>
    <property type="match status" value="1"/>
</dbReference>
<keyword evidence="3" id="KW-0808">Transferase</keyword>
<gene>
    <name evidence="3" type="ORF">D187_009057</name>
</gene>
<name>S9NX12_CYSF2</name>
<dbReference type="InterPro" id="IPR001173">
    <property type="entry name" value="Glyco_trans_2-like"/>
</dbReference>
<feature type="domain" description="Glycosyltransferase 2-like" evidence="2">
    <location>
        <begin position="29"/>
        <end position="114"/>
    </location>
</feature>
<keyword evidence="4" id="KW-1185">Reference proteome</keyword>
<accession>S9NX12</accession>
<dbReference type="PANTHER" id="PTHR43630:SF2">
    <property type="entry name" value="GLYCOSYLTRANSFERASE"/>
    <property type="match status" value="1"/>
</dbReference>
<dbReference type="Pfam" id="PF00535">
    <property type="entry name" value="Glycos_transf_2"/>
    <property type="match status" value="1"/>
</dbReference>
<organism evidence="3 4">
    <name type="scientific">Cystobacter fuscus (strain ATCC 25194 / DSM 2262 / NBRC 100088 / M29)</name>
    <dbReference type="NCBI Taxonomy" id="1242864"/>
    <lineage>
        <taxon>Bacteria</taxon>
        <taxon>Pseudomonadati</taxon>
        <taxon>Myxococcota</taxon>
        <taxon>Myxococcia</taxon>
        <taxon>Myxococcales</taxon>
        <taxon>Cystobacterineae</taxon>
        <taxon>Archangiaceae</taxon>
        <taxon>Cystobacter</taxon>
    </lineage>
</organism>
<dbReference type="PANTHER" id="PTHR43630">
    <property type="entry name" value="POLY-BETA-1,6-N-ACETYL-D-GLUCOSAMINE SYNTHASE"/>
    <property type="match status" value="1"/>
</dbReference>
<dbReference type="EMBL" id="ANAH02000071">
    <property type="protein sequence ID" value="EPX55446.1"/>
    <property type="molecule type" value="Genomic_DNA"/>
</dbReference>
<evidence type="ECO:0000259" key="2">
    <source>
        <dbReference type="Pfam" id="PF00535"/>
    </source>
</evidence>
<protein>
    <submittedName>
        <fullName evidence="3">Glycosyl transferase family 2</fullName>
    </submittedName>
</protein>
<dbReference type="Proteomes" id="UP000011682">
    <property type="component" value="Unassembled WGS sequence"/>
</dbReference>
<evidence type="ECO:0000256" key="1">
    <source>
        <dbReference type="ARBA" id="ARBA00038494"/>
    </source>
</evidence>
<reference evidence="3" key="1">
    <citation type="submission" date="2013-05" db="EMBL/GenBank/DDBJ databases">
        <title>Genome assembly of Cystobacter fuscus DSM 2262.</title>
        <authorList>
            <person name="Sharma G."/>
            <person name="Khatri I."/>
            <person name="Kaur C."/>
            <person name="Mayilraj S."/>
            <person name="Subramanian S."/>
        </authorList>
    </citation>
    <scope>NUCLEOTIDE SEQUENCE [LARGE SCALE GENOMIC DNA]</scope>
    <source>
        <strain evidence="3">DSM 2262</strain>
    </source>
</reference>
<dbReference type="CDD" id="cd02511">
    <property type="entry name" value="Beta4Glucosyltransferase"/>
    <property type="match status" value="1"/>
</dbReference>
<dbReference type="InterPro" id="IPR029044">
    <property type="entry name" value="Nucleotide-diphossugar_trans"/>
</dbReference>
<dbReference type="eggNOG" id="COG0463">
    <property type="taxonomic scope" value="Bacteria"/>
</dbReference>